<dbReference type="EMBL" id="DF967972">
    <property type="protein sequence ID" value="GAP14730.1"/>
    <property type="molecule type" value="Genomic_DNA"/>
</dbReference>
<dbReference type="GO" id="GO:0003677">
    <property type="term" value="F:DNA binding"/>
    <property type="evidence" value="ECO:0007669"/>
    <property type="project" value="UniProtKB-KW"/>
</dbReference>
<dbReference type="PANTHER" id="PTHR44591">
    <property type="entry name" value="STRESS RESPONSE REGULATOR PROTEIN 1"/>
    <property type="match status" value="1"/>
</dbReference>
<evidence type="ECO:0000313" key="5">
    <source>
        <dbReference type="Proteomes" id="UP000055060"/>
    </source>
</evidence>
<evidence type="ECO:0000313" key="4">
    <source>
        <dbReference type="EMBL" id="GAP14730.1"/>
    </source>
</evidence>
<keyword evidence="4" id="KW-0238">DNA-binding</keyword>
<reference evidence="4" key="1">
    <citation type="submission" date="2015-07" db="EMBL/GenBank/DDBJ databases">
        <title>Draft Genome Sequences of Anaerolinea thermolimosa IMO-1, Bellilinea caldifistulae GOMI-1, Leptolinea tardivitalis YMTK-2, Levilinea saccharolytica KIBI-1,Longilinea arvoryzae KOME-1, Previously Described as Members of the Anaerolineaceae (Chloroflexi).</title>
        <authorList>
            <person name="Sekiguchi Y."/>
            <person name="Ohashi A."/>
            <person name="Matsuura N."/>
            <person name="Tourlousse M.D."/>
        </authorList>
    </citation>
    <scope>NUCLEOTIDE SEQUENCE [LARGE SCALE GENOMIC DNA]</scope>
    <source>
        <strain evidence="4">KOME-1</strain>
    </source>
</reference>
<dbReference type="InterPro" id="IPR050595">
    <property type="entry name" value="Bact_response_regulator"/>
</dbReference>
<proteinExistence type="predicted"/>
<dbReference type="CDD" id="cd00156">
    <property type="entry name" value="REC"/>
    <property type="match status" value="1"/>
</dbReference>
<dbReference type="Gene3D" id="3.40.50.2300">
    <property type="match status" value="1"/>
</dbReference>
<gene>
    <name evidence="4" type="ORF">LARV_02505</name>
</gene>
<dbReference type="AlphaFoldDB" id="A0A0S7BM10"/>
<dbReference type="Proteomes" id="UP000055060">
    <property type="component" value="Unassembled WGS sequence"/>
</dbReference>
<dbReference type="GO" id="GO:0000160">
    <property type="term" value="P:phosphorelay signal transduction system"/>
    <property type="evidence" value="ECO:0007669"/>
    <property type="project" value="InterPro"/>
</dbReference>
<evidence type="ECO:0000256" key="1">
    <source>
        <dbReference type="ARBA" id="ARBA00022553"/>
    </source>
</evidence>
<feature type="modified residue" description="4-aspartylphosphate" evidence="2">
    <location>
        <position position="54"/>
    </location>
</feature>
<accession>A0A0S7BM10</accession>
<dbReference type="InterPro" id="IPR001789">
    <property type="entry name" value="Sig_transdc_resp-reg_receiver"/>
</dbReference>
<sequence length="118" mass="13293">MQKILLLEDDATMKSLLKTLLELEGFKAFYPTELTEQAILETISSVQPDVLLTDVLMNGINGLEFIKKLPADRPFRILMTSGMDVAIECQEAGADGFILKPFMPEDLIRRIRDFSAEN</sequence>
<dbReference type="PROSITE" id="PS50110">
    <property type="entry name" value="RESPONSE_REGULATORY"/>
    <property type="match status" value="1"/>
</dbReference>
<protein>
    <submittedName>
        <fullName evidence="4">Response regulator containing CheY-like receiver, AAA-type ATPase, and DNA-binding domains</fullName>
    </submittedName>
</protein>
<organism evidence="4">
    <name type="scientific">Longilinea arvoryzae</name>
    <dbReference type="NCBI Taxonomy" id="360412"/>
    <lineage>
        <taxon>Bacteria</taxon>
        <taxon>Bacillati</taxon>
        <taxon>Chloroflexota</taxon>
        <taxon>Anaerolineae</taxon>
        <taxon>Anaerolineales</taxon>
        <taxon>Anaerolineaceae</taxon>
        <taxon>Longilinea</taxon>
    </lineage>
</organism>
<feature type="domain" description="Response regulatory" evidence="3">
    <location>
        <begin position="3"/>
        <end position="115"/>
    </location>
</feature>
<dbReference type="Pfam" id="PF00072">
    <property type="entry name" value="Response_reg"/>
    <property type="match status" value="1"/>
</dbReference>
<name>A0A0S7BM10_9CHLR</name>
<dbReference type="SUPFAM" id="SSF52172">
    <property type="entry name" value="CheY-like"/>
    <property type="match status" value="1"/>
</dbReference>
<dbReference type="SMART" id="SM00448">
    <property type="entry name" value="REC"/>
    <property type="match status" value="1"/>
</dbReference>
<evidence type="ECO:0000259" key="3">
    <source>
        <dbReference type="PROSITE" id="PS50110"/>
    </source>
</evidence>
<dbReference type="InterPro" id="IPR011006">
    <property type="entry name" value="CheY-like_superfamily"/>
</dbReference>
<keyword evidence="5" id="KW-1185">Reference proteome</keyword>
<dbReference type="PANTHER" id="PTHR44591:SF3">
    <property type="entry name" value="RESPONSE REGULATORY DOMAIN-CONTAINING PROTEIN"/>
    <property type="match status" value="1"/>
</dbReference>
<keyword evidence="1 2" id="KW-0597">Phosphoprotein</keyword>
<dbReference type="STRING" id="360412.LARV_02505"/>
<evidence type="ECO:0000256" key="2">
    <source>
        <dbReference type="PROSITE-ProRule" id="PRU00169"/>
    </source>
</evidence>
<dbReference type="RefSeq" id="WP_075073964.1">
    <property type="nucleotide sequence ID" value="NZ_DF967972.1"/>
</dbReference>